<sequence>MKAIVLHQYGGPEQLRYEDIDVPNYGDAEVLVRVRATSVNPIDFKLRSGAAKARMPLEFPAILGRDLAGEVVEAGRNVTGFPKGMRVMALANGTYAEYTVAKADVLAPIPQALDFEKAAALPLVLTTGTQLIERAVKPQRGQTVLVTGALGSVGRTAVHVARKHGVRVLAGVRSSEKEEAAALSADGVVALDSEEDVRHLHDLDAIADTVGGTTIQRLLKSIRPGGVLGSVLGSPEGAQNYKIHVEAMMAAPDASRLYELADEFARGEFSIPIARTMKLQDAGEAQSLAENGGVHGKIILVP</sequence>
<accession>A0AAU7DJ51</accession>
<evidence type="ECO:0000259" key="3">
    <source>
        <dbReference type="SMART" id="SM00829"/>
    </source>
</evidence>
<organism evidence="4">
    <name type="scientific">Telmatobacter sp. DSM 110680</name>
    <dbReference type="NCBI Taxonomy" id="3036704"/>
    <lineage>
        <taxon>Bacteria</taxon>
        <taxon>Pseudomonadati</taxon>
        <taxon>Acidobacteriota</taxon>
        <taxon>Terriglobia</taxon>
        <taxon>Terriglobales</taxon>
        <taxon>Acidobacteriaceae</taxon>
        <taxon>Telmatobacter</taxon>
    </lineage>
</organism>
<dbReference type="Gene3D" id="3.90.180.10">
    <property type="entry name" value="Medium-chain alcohol dehydrogenases, catalytic domain"/>
    <property type="match status" value="1"/>
</dbReference>
<dbReference type="InterPro" id="IPR011032">
    <property type="entry name" value="GroES-like_sf"/>
</dbReference>
<dbReference type="EC" id="1.-.-.-" evidence="4"/>
<proteinExistence type="predicted"/>
<dbReference type="EMBL" id="CP121196">
    <property type="protein sequence ID" value="XBH17117.1"/>
    <property type="molecule type" value="Genomic_DNA"/>
</dbReference>
<keyword evidence="1" id="KW-0521">NADP</keyword>
<gene>
    <name evidence="4" type="ORF">P8935_21435</name>
</gene>
<reference evidence="4" key="1">
    <citation type="submission" date="2023-03" db="EMBL/GenBank/DDBJ databases">
        <title>Edaphobacter sp.</title>
        <authorList>
            <person name="Huber K.J."/>
            <person name="Papendorf J."/>
            <person name="Pilke C."/>
            <person name="Bunk B."/>
            <person name="Sproeer C."/>
            <person name="Pester M."/>
        </authorList>
    </citation>
    <scope>NUCLEOTIDE SEQUENCE</scope>
    <source>
        <strain evidence="4">DSM 110680</strain>
    </source>
</reference>
<dbReference type="PANTHER" id="PTHR48106">
    <property type="entry name" value="QUINONE OXIDOREDUCTASE PIG3-RELATED"/>
    <property type="match status" value="1"/>
</dbReference>
<dbReference type="AlphaFoldDB" id="A0AAU7DJ51"/>
<dbReference type="Pfam" id="PF13602">
    <property type="entry name" value="ADH_zinc_N_2"/>
    <property type="match status" value="1"/>
</dbReference>
<dbReference type="SUPFAM" id="SSF50129">
    <property type="entry name" value="GroES-like"/>
    <property type="match status" value="1"/>
</dbReference>
<dbReference type="Pfam" id="PF08240">
    <property type="entry name" value="ADH_N"/>
    <property type="match status" value="1"/>
</dbReference>
<dbReference type="SMART" id="SM00829">
    <property type="entry name" value="PKS_ER"/>
    <property type="match status" value="1"/>
</dbReference>
<evidence type="ECO:0000313" key="4">
    <source>
        <dbReference type="EMBL" id="XBH17117.1"/>
    </source>
</evidence>
<protein>
    <submittedName>
        <fullName evidence="4">NADP-dependent oxidoreductase</fullName>
        <ecNumber evidence="4">1.-.-.-</ecNumber>
    </submittedName>
</protein>
<dbReference type="InterPro" id="IPR020843">
    <property type="entry name" value="ER"/>
</dbReference>
<dbReference type="PANTHER" id="PTHR48106:SF18">
    <property type="entry name" value="QUINONE OXIDOREDUCTASE PIG3"/>
    <property type="match status" value="1"/>
</dbReference>
<feature type="domain" description="Enoyl reductase (ER)" evidence="3">
    <location>
        <begin position="10"/>
        <end position="300"/>
    </location>
</feature>
<dbReference type="SUPFAM" id="SSF51735">
    <property type="entry name" value="NAD(P)-binding Rossmann-fold domains"/>
    <property type="match status" value="1"/>
</dbReference>
<dbReference type="InterPro" id="IPR013154">
    <property type="entry name" value="ADH-like_N"/>
</dbReference>
<dbReference type="InterPro" id="IPR036291">
    <property type="entry name" value="NAD(P)-bd_dom_sf"/>
</dbReference>
<evidence type="ECO:0000256" key="2">
    <source>
        <dbReference type="ARBA" id="ARBA00023002"/>
    </source>
</evidence>
<keyword evidence="2 4" id="KW-0560">Oxidoreductase</keyword>
<name>A0AAU7DJ51_9BACT</name>
<dbReference type="CDD" id="cd05289">
    <property type="entry name" value="MDR_like_2"/>
    <property type="match status" value="1"/>
</dbReference>
<dbReference type="Gene3D" id="3.40.50.720">
    <property type="entry name" value="NAD(P)-binding Rossmann-like Domain"/>
    <property type="match status" value="1"/>
</dbReference>
<dbReference type="GO" id="GO:0070402">
    <property type="term" value="F:NADPH binding"/>
    <property type="evidence" value="ECO:0007669"/>
    <property type="project" value="TreeGrafter"/>
</dbReference>
<dbReference type="GO" id="GO:0016651">
    <property type="term" value="F:oxidoreductase activity, acting on NAD(P)H"/>
    <property type="evidence" value="ECO:0007669"/>
    <property type="project" value="TreeGrafter"/>
</dbReference>
<dbReference type="RefSeq" id="WP_348262347.1">
    <property type="nucleotide sequence ID" value="NZ_CP121196.1"/>
</dbReference>
<evidence type="ECO:0000256" key="1">
    <source>
        <dbReference type="ARBA" id="ARBA00022857"/>
    </source>
</evidence>